<dbReference type="InterPro" id="IPR027417">
    <property type="entry name" value="P-loop_NTPase"/>
</dbReference>
<evidence type="ECO:0000259" key="2">
    <source>
        <dbReference type="Pfam" id="PF19044"/>
    </source>
</evidence>
<dbReference type="Pfam" id="PF19044">
    <property type="entry name" value="P-loop_TraG"/>
    <property type="match status" value="1"/>
</dbReference>
<dbReference type="InterPro" id="IPR043964">
    <property type="entry name" value="P-loop_TraG"/>
</dbReference>
<comment type="caution">
    <text evidence="3">The sequence shown here is derived from an EMBL/GenBank/DDBJ whole genome shotgun (WGS) entry which is preliminary data.</text>
</comment>
<gene>
    <name evidence="3" type="ORF">UY19_C0009G0006</name>
</gene>
<protein>
    <submittedName>
        <fullName evidence="3">Type IV secretory pathway VirB4 component-like protein</fullName>
    </submittedName>
</protein>
<sequence length="614" mass="68513">MCHPELVSESRIGRLIIRFRVKHGMTTLTTKMEKITVPQAYEEGDDVKNVIAPAALEANPNYIRLGDTYAKTIFVFTYPRYLSTGWFDVIINLPNLLDISIFVHPIDTSAALSKLRRKVTQVEAQLSERDEKGLVRDPALETAYQDIEALRDQLQQAEEKLFDVGVYITIYANSVDELARAEDRITSMLDSQMVYVKPSIFQHIEGFISTLPIAQDKLQIHTALNTSPISSFFPFVSEDLTSDKGVLYGINQHNNSLIIFDRFSLENANQVVFAKSGAGKSYGTKLEILRSLMMGIDVIVIDPENEYQKLADAVGGSLLKISLTSDTAINPLDIPVVPQGEDPADVYKSHILNIVGLLKLMMGAITPEEDALLDRAINETYASRGITSDIKDFSTLEAPLLSDLQTVLENMEGGKSMAAKLYKFTQGTYAGFANRATNVDVNNRLVIFSTRDLEEELRPIAMYMMLSYIWNLIRAEMKKRILIIDEAWVLMKHADSASFLFALAKRCRKYYLGMTTITQNVDDFMNSPFGVPIVSNSSLQLLLKQAPSSIETLAKTFSLSEAEKSLVLSAGVGEGIFLVGMKHVAIKIIPSYFEDRIITTNPEQLLEIAEEGKL</sequence>
<dbReference type="AlphaFoldDB" id="A0A0G1U6Q3"/>
<keyword evidence="1" id="KW-0175">Coiled coil</keyword>
<organism evidence="3 4">
    <name type="scientific">Candidatus Wolfebacteria bacterium GW2011_GWA2_47_9b</name>
    <dbReference type="NCBI Taxonomy" id="1619005"/>
    <lineage>
        <taxon>Bacteria</taxon>
        <taxon>Candidatus Wolfeibacteriota</taxon>
    </lineage>
</organism>
<dbReference type="PANTHER" id="PTHR30121:SF6">
    <property type="entry name" value="SLR6007 PROTEIN"/>
    <property type="match status" value="1"/>
</dbReference>
<feature type="domain" description="TraG P-loop" evidence="2">
    <location>
        <begin position="265"/>
        <end position="570"/>
    </location>
</feature>
<evidence type="ECO:0000256" key="1">
    <source>
        <dbReference type="SAM" id="Coils"/>
    </source>
</evidence>
<dbReference type="Proteomes" id="UP000033882">
    <property type="component" value="Unassembled WGS sequence"/>
</dbReference>
<proteinExistence type="predicted"/>
<dbReference type="NCBIfam" id="NF045971">
    <property type="entry name" value="conju_CD1110"/>
    <property type="match status" value="1"/>
</dbReference>
<feature type="coiled-coil region" evidence="1">
    <location>
        <begin position="112"/>
        <end position="160"/>
    </location>
</feature>
<dbReference type="InterPro" id="IPR051162">
    <property type="entry name" value="T4SS_component"/>
</dbReference>
<dbReference type="EMBL" id="LCPB01000009">
    <property type="protein sequence ID" value="KKU89757.1"/>
    <property type="molecule type" value="Genomic_DNA"/>
</dbReference>
<dbReference type="SUPFAM" id="SSF52540">
    <property type="entry name" value="P-loop containing nucleoside triphosphate hydrolases"/>
    <property type="match status" value="1"/>
</dbReference>
<evidence type="ECO:0000313" key="4">
    <source>
        <dbReference type="Proteomes" id="UP000033882"/>
    </source>
</evidence>
<evidence type="ECO:0000313" key="3">
    <source>
        <dbReference type="EMBL" id="KKU89757.1"/>
    </source>
</evidence>
<name>A0A0G1U6Q3_9BACT</name>
<accession>A0A0G1U6Q3</accession>
<dbReference type="Gene3D" id="3.40.50.300">
    <property type="entry name" value="P-loop containing nucleotide triphosphate hydrolases"/>
    <property type="match status" value="1"/>
</dbReference>
<dbReference type="PANTHER" id="PTHR30121">
    <property type="entry name" value="UNCHARACTERIZED PROTEIN YJGR-RELATED"/>
    <property type="match status" value="1"/>
</dbReference>
<dbReference type="Gene3D" id="1.10.8.730">
    <property type="match status" value="1"/>
</dbReference>
<reference evidence="3 4" key="1">
    <citation type="journal article" date="2015" name="Nature">
        <title>rRNA introns, odd ribosomes, and small enigmatic genomes across a large radiation of phyla.</title>
        <authorList>
            <person name="Brown C.T."/>
            <person name="Hug L.A."/>
            <person name="Thomas B.C."/>
            <person name="Sharon I."/>
            <person name="Castelle C.J."/>
            <person name="Singh A."/>
            <person name="Wilkins M.J."/>
            <person name="Williams K.H."/>
            <person name="Banfield J.F."/>
        </authorList>
    </citation>
    <scope>NUCLEOTIDE SEQUENCE [LARGE SCALE GENOMIC DNA]</scope>
</reference>